<comment type="caution">
    <text evidence="3">The sequence shown here is derived from an EMBL/GenBank/DDBJ whole genome shotgun (WGS) entry which is preliminary data.</text>
</comment>
<dbReference type="RefSeq" id="WP_257532466.1">
    <property type="nucleotide sequence ID" value="NZ_JANKAS010000013.1"/>
</dbReference>
<proteinExistence type="predicted"/>
<feature type="domain" description="Cytochrome b5 heme-binding" evidence="2">
    <location>
        <begin position="41"/>
        <end position="112"/>
    </location>
</feature>
<accession>A0AAE3HIH7</accession>
<dbReference type="Gene3D" id="3.10.120.10">
    <property type="entry name" value="Cytochrome b5-like heme/steroid binding domain"/>
    <property type="match status" value="1"/>
</dbReference>
<dbReference type="EMBL" id="JANKAS010000013">
    <property type="protein sequence ID" value="MCR1899773.1"/>
    <property type="molecule type" value="Genomic_DNA"/>
</dbReference>
<feature type="signal peptide" evidence="1">
    <location>
        <begin position="1"/>
        <end position="26"/>
    </location>
</feature>
<dbReference type="SMART" id="SM01117">
    <property type="entry name" value="Cyt-b5"/>
    <property type="match status" value="1"/>
</dbReference>
<keyword evidence="4" id="KW-1185">Reference proteome</keyword>
<evidence type="ECO:0000313" key="4">
    <source>
        <dbReference type="Proteomes" id="UP001205748"/>
    </source>
</evidence>
<gene>
    <name evidence="3" type="ORF">NSA47_12370</name>
</gene>
<reference evidence="3" key="1">
    <citation type="submission" date="2022-07" db="EMBL/GenBank/DDBJ databases">
        <title>Enhanced cultured diversity of the mouse gut microbiota enables custom-made synthetic communities.</title>
        <authorList>
            <person name="Afrizal A."/>
        </authorList>
    </citation>
    <scope>NUCLEOTIDE SEQUENCE</scope>
    <source>
        <strain evidence="3">DSM 28593</strain>
    </source>
</reference>
<evidence type="ECO:0000256" key="1">
    <source>
        <dbReference type="SAM" id="SignalP"/>
    </source>
</evidence>
<feature type="chain" id="PRO_5042151833" description="Cytochrome b5 heme-binding domain-containing protein" evidence="1">
    <location>
        <begin position="27"/>
        <end position="112"/>
    </location>
</feature>
<evidence type="ECO:0000259" key="2">
    <source>
        <dbReference type="SMART" id="SM01117"/>
    </source>
</evidence>
<evidence type="ECO:0000313" key="3">
    <source>
        <dbReference type="EMBL" id="MCR1899773.1"/>
    </source>
</evidence>
<keyword evidence="1" id="KW-0732">Signal</keyword>
<dbReference type="InterPro" id="IPR001199">
    <property type="entry name" value="Cyt_B5-like_heme/steroid-bd"/>
</dbReference>
<protein>
    <recommendedName>
        <fullName evidence="2">Cytochrome b5 heme-binding domain-containing protein</fullName>
    </recommendedName>
</protein>
<dbReference type="Proteomes" id="UP001205748">
    <property type="component" value="Unassembled WGS sequence"/>
</dbReference>
<sequence length="112" mass="12856">MHRKISYFLFSLAILFLFTMNPSSYGTEEAMVDIQNEPVSYTLEELSQYNGKNEQPEYIAIDGVVYDVTHIAEWQDLLDTDVFSGQDISEMVEDESIRDSIIEKAHEVGILK</sequence>
<organism evidence="3 4">
    <name type="scientific">Irregularibacter muris</name>
    <dbReference type="NCBI Taxonomy" id="1796619"/>
    <lineage>
        <taxon>Bacteria</taxon>
        <taxon>Bacillati</taxon>
        <taxon>Bacillota</taxon>
        <taxon>Clostridia</taxon>
        <taxon>Eubacteriales</taxon>
        <taxon>Eubacteriaceae</taxon>
        <taxon>Irregularibacter</taxon>
    </lineage>
</organism>
<dbReference type="InterPro" id="IPR036400">
    <property type="entry name" value="Cyt_B5-like_heme/steroid_sf"/>
</dbReference>
<dbReference type="AlphaFoldDB" id="A0AAE3HIH7"/>
<name>A0AAE3HIH7_9FIRM</name>
<dbReference type="SUPFAM" id="SSF55856">
    <property type="entry name" value="Cytochrome b5-like heme/steroid binding domain"/>
    <property type="match status" value="1"/>
</dbReference>
<dbReference type="Pfam" id="PF00173">
    <property type="entry name" value="Cyt-b5"/>
    <property type="match status" value="1"/>
</dbReference>